<evidence type="ECO:0000313" key="1">
    <source>
        <dbReference type="EMBL" id="VVD79536.1"/>
    </source>
</evidence>
<sequence>MRLRYSAVVSYLSFWSDFRSAAYASPLPFALDCAKRVIRTGLTLFHSPASASGVGHR</sequence>
<reference evidence="1 2" key="1">
    <citation type="submission" date="2019-08" db="EMBL/GenBank/DDBJ databases">
        <authorList>
            <person name="Peeters C."/>
        </authorList>
    </citation>
    <scope>NUCLEOTIDE SEQUENCE [LARGE SCALE GENOMIC DNA]</scope>
    <source>
        <strain evidence="1 2">LMG 31111</strain>
    </source>
</reference>
<proteinExistence type="predicted"/>
<protein>
    <submittedName>
        <fullName evidence="1">Uncharacterized protein</fullName>
    </submittedName>
</protein>
<keyword evidence="2" id="KW-1185">Reference proteome</keyword>
<evidence type="ECO:0000313" key="2">
    <source>
        <dbReference type="Proteomes" id="UP000383971"/>
    </source>
</evidence>
<name>A0A5E4SUG4_9BURK</name>
<gene>
    <name evidence="1" type="ORF">PCO31111_01044</name>
</gene>
<dbReference type="Proteomes" id="UP000383971">
    <property type="component" value="Unassembled WGS sequence"/>
</dbReference>
<dbReference type="EMBL" id="CABPSE010000002">
    <property type="protein sequence ID" value="VVD79536.1"/>
    <property type="molecule type" value="Genomic_DNA"/>
</dbReference>
<dbReference type="AlphaFoldDB" id="A0A5E4SUG4"/>
<accession>A0A5E4SUG4</accession>
<organism evidence="1 2">
    <name type="scientific">Pandoraea communis</name>
    <dbReference type="NCBI Taxonomy" id="2508297"/>
    <lineage>
        <taxon>Bacteria</taxon>
        <taxon>Pseudomonadati</taxon>
        <taxon>Pseudomonadota</taxon>
        <taxon>Betaproteobacteria</taxon>
        <taxon>Burkholderiales</taxon>
        <taxon>Burkholderiaceae</taxon>
        <taxon>Pandoraea</taxon>
    </lineage>
</organism>